<dbReference type="Proteomes" id="UP000299102">
    <property type="component" value="Unassembled WGS sequence"/>
</dbReference>
<proteinExistence type="predicted"/>
<protein>
    <submittedName>
        <fullName evidence="1">Uncharacterized protein</fullName>
    </submittedName>
</protein>
<name>A0A4C1V0R2_EUMVA</name>
<accession>A0A4C1V0R2</accession>
<reference evidence="1 2" key="1">
    <citation type="journal article" date="2019" name="Commun. Biol.">
        <title>The bagworm genome reveals a unique fibroin gene that provides high tensile strength.</title>
        <authorList>
            <person name="Kono N."/>
            <person name="Nakamura H."/>
            <person name="Ohtoshi R."/>
            <person name="Tomita M."/>
            <person name="Numata K."/>
            <person name="Arakawa K."/>
        </authorList>
    </citation>
    <scope>NUCLEOTIDE SEQUENCE [LARGE SCALE GENOMIC DNA]</scope>
</reference>
<keyword evidence="2" id="KW-1185">Reference proteome</keyword>
<dbReference type="AlphaFoldDB" id="A0A4C1V0R2"/>
<gene>
    <name evidence="1" type="ORF">EVAR_25613_1</name>
</gene>
<evidence type="ECO:0000313" key="1">
    <source>
        <dbReference type="EMBL" id="GBP32358.1"/>
    </source>
</evidence>
<organism evidence="1 2">
    <name type="scientific">Eumeta variegata</name>
    <name type="common">Bagworm moth</name>
    <name type="synonym">Eumeta japonica</name>
    <dbReference type="NCBI Taxonomy" id="151549"/>
    <lineage>
        <taxon>Eukaryota</taxon>
        <taxon>Metazoa</taxon>
        <taxon>Ecdysozoa</taxon>
        <taxon>Arthropoda</taxon>
        <taxon>Hexapoda</taxon>
        <taxon>Insecta</taxon>
        <taxon>Pterygota</taxon>
        <taxon>Neoptera</taxon>
        <taxon>Endopterygota</taxon>
        <taxon>Lepidoptera</taxon>
        <taxon>Glossata</taxon>
        <taxon>Ditrysia</taxon>
        <taxon>Tineoidea</taxon>
        <taxon>Psychidae</taxon>
        <taxon>Oiketicinae</taxon>
        <taxon>Eumeta</taxon>
    </lineage>
</organism>
<evidence type="ECO:0000313" key="2">
    <source>
        <dbReference type="Proteomes" id="UP000299102"/>
    </source>
</evidence>
<comment type="caution">
    <text evidence="1">The sequence shown here is derived from an EMBL/GenBank/DDBJ whole genome shotgun (WGS) entry which is preliminary data.</text>
</comment>
<dbReference type="EMBL" id="BGZK01000258">
    <property type="protein sequence ID" value="GBP32358.1"/>
    <property type="molecule type" value="Genomic_DNA"/>
</dbReference>
<sequence>MNNATNADAGLGWRLEHSTLHFEMFPRPRWRRGHTCACVNSTLLFRRCASGNCMGLASGPAQAASPPMLLTWPMPPDVDVISLETEAAAHITASNRLL</sequence>